<evidence type="ECO:0000256" key="1">
    <source>
        <dbReference type="SAM" id="MobiDB-lite"/>
    </source>
</evidence>
<name>A0ABP5IGC2_9ACTN</name>
<protein>
    <recommendedName>
        <fullName evidence="4">Secreted protein</fullName>
    </recommendedName>
</protein>
<proteinExistence type="predicted"/>
<comment type="caution">
    <text evidence="2">The sequence shown here is derived from an EMBL/GenBank/DDBJ whole genome shotgun (WGS) entry which is preliminary data.</text>
</comment>
<sequence length="156" mass="16773">MVDVLALIVAALSLLSTAFLAYRQLRLQTRLAAIEEARRAEEIAQRDRERRERNTAAVTAEVLGDGRVLRVVNNGPAEASDVSVTLAATEPGKSPPRMKPGGGSRTVDRLSPGHDLRCELTSPYGMSAAMEVRLEWRDGTGPRVEKVLLATGPGNG</sequence>
<evidence type="ECO:0000313" key="2">
    <source>
        <dbReference type="EMBL" id="GAA2097905.1"/>
    </source>
</evidence>
<reference evidence="3" key="1">
    <citation type="journal article" date="2019" name="Int. J. Syst. Evol. Microbiol.">
        <title>The Global Catalogue of Microorganisms (GCM) 10K type strain sequencing project: providing services to taxonomists for standard genome sequencing and annotation.</title>
        <authorList>
            <consortium name="The Broad Institute Genomics Platform"/>
            <consortium name="The Broad Institute Genome Sequencing Center for Infectious Disease"/>
            <person name="Wu L."/>
            <person name="Ma J."/>
        </authorList>
    </citation>
    <scope>NUCLEOTIDE SEQUENCE [LARGE SCALE GENOMIC DNA]</scope>
    <source>
        <strain evidence="3">JCM 15478</strain>
    </source>
</reference>
<feature type="region of interest" description="Disordered" evidence="1">
    <location>
        <begin position="87"/>
        <end position="113"/>
    </location>
</feature>
<evidence type="ECO:0000313" key="3">
    <source>
        <dbReference type="Proteomes" id="UP001500016"/>
    </source>
</evidence>
<dbReference type="RefSeq" id="WP_344533911.1">
    <property type="nucleotide sequence ID" value="NZ_BAAAPE010000017.1"/>
</dbReference>
<organism evidence="2 3">
    <name type="scientific">Streptomyces albiaxialis</name>
    <dbReference type="NCBI Taxonomy" id="329523"/>
    <lineage>
        <taxon>Bacteria</taxon>
        <taxon>Bacillati</taxon>
        <taxon>Actinomycetota</taxon>
        <taxon>Actinomycetes</taxon>
        <taxon>Kitasatosporales</taxon>
        <taxon>Streptomycetaceae</taxon>
        <taxon>Streptomyces</taxon>
    </lineage>
</organism>
<dbReference type="Proteomes" id="UP001500016">
    <property type="component" value="Unassembled WGS sequence"/>
</dbReference>
<evidence type="ECO:0008006" key="4">
    <source>
        <dbReference type="Google" id="ProtNLM"/>
    </source>
</evidence>
<accession>A0ABP5IGC2</accession>
<dbReference type="EMBL" id="BAAAPE010000017">
    <property type="protein sequence ID" value="GAA2097905.1"/>
    <property type="molecule type" value="Genomic_DNA"/>
</dbReference>
<keyword evidence="3" id="KW-1185">Reference proteome</keyword>
<gene>
    <name evidence="2" type="ORF">GCM10009801_68550</name>
</gene>